<dbReference type="Proteomes" id="UP000784294">
    <property type="component" value="Unassembled WGS sequence"/>
</dbReference>
<sequence length="134" mass="14459">MQFLVKGWGGRVSSPTNGAKHLLQIQLATGLEGMFCVFWQISRVLHLKCVDICLNAKPSAPVLDAAESICAALLVDIIGMGGSIQAIVSRADGNTCFPGHFGQSYLRTSDCNDAPSSRLYSIRANFRPFCTIHS</sequence>
<comment type="caution">
    <text evidence="1">The sequence shown here is derived from an EMBL/GenBank/DDBJ whole genome shotgun (WGS) entry which is preliminary data.</text>
</comment>
<keyword evidence="2" id="KW-1185">Reference proteome</keyword>
<evidence type="ECO:0000313" key="1">
    <source>
        <dbReference type="EMBL" id="VEL37256.1"/>
    </source>
</evidence>
<proteinExistence type="predicted"/>
<dbReference type="EMBL" id="CAAALY010254432">
    <property type="protein sequence ID" value="VEL37256.1"/>
    <property type="molecule type" value="Genomic_DNA"/>
</dbReference>
<protein>
    <submittedName>
        <fullName evidence="1">Uncharacterized protein</fullName>
    </submittedName>
</protein>
<dbReference type="AlphaFoldDB" id="A0A448XIB4"/>
<evidence type="ECO:0000313" key="2">
    <source>
        <dbReference type="Proteomes" id="UP000784294"/>
    </source>
</evidence>
<name>A0A448XIB4_9PLAT</name>
<organism evidence="1 2">
    <name type="scientific">Protopolystoma xenopodis</name>
    <dbReference type="NCBI Taxonomy" id="117903"/>
    <lineage>
        <taxon>Eukaryota</taxon>
        <taxon>Metazoa</taxon>
        <taxon>Spiralia</taxon>
        <taxon>Lophotrochozoa</taxon>
        <taxon>Platyhelminthes</taxon>
        <taxon>Monogenea</taxon>
        <taxon>Polyopisthocotylea</taxon>
        <taxon>Polystomatidea</taxon>
        <taxon>Polystomatidae</taxon>
        <taxon>Protopolystoma</taxon>
    </lineage>
</organism>
<reference evidence="1" key="1">
    <citation type="submission" date="2018-11" db="EMBL/GenBank/DDBJ databases">
        <authorList>
            <consortium name="Pathogen Informatics"/>
        </authorList>
    </citation>
    <scope>NUCLEOTIDE SEQUENCE</scope>
</reference>
<gene>
    <name evidence="1" type="ORF">PXEA_LOCUS30696</name>
</gene>
<accession>A0A448XIB4</accession>